<dbReference type="RefSeq" id="WP_101636375.1">
    <property type="nucleotide sequence ID" value="NZ_PKHU01000001.1"/>
</dbReference>
<dbReference type="PANTHER" id="PTHR12815:SF23">
    <property type="entry name" value="OUTER MEMBRANE PROTEIN ASSEMBLY FACTOR BAMA"/>
    <property type="match status" value="1"/>
</dbReference>
<feature type="domain" description="POTRA" evidence="10">
    <location>
        <begin position="19"/>
        <end position="86"/>
    </location>
</feature>
<feature type="signal peptide" evidence="9">
    <location>
        <begin position="1"/>
        <end position="20"/>
    </location>
</feature>
<dbReference type="InterPro" id="IPR039910">
    <property type="entry name" value="D15-like"/>
</dbReference>
<reference evidence="11 12" key="1">
    <citation type="submission" date="2017-12" db="EMBL/GenBank/DDBJ databases">
        <title>Phylogenetic diversity of female urinary microbiome.</title>
        <authorList>
            <person name="Thomas-White K."/>
            <person name="Wolfe A.J."/>
        </authorList>
    </citation>
    <scope>NUCLEOTIDE SEQUENCE [LARGE SCALE GENOMIC DNA]</scope>
    <source>
        <strain evidence="11 12">UMB0112</strain>
    </source>
</reference>
<keyword evidence="6" id="KW-0472">Membrane</keyword>
<evidence type="ECO:0000313" key="12">
    <source>
        <dbReference type="Proteomes" id="UP000234639"/>
    </source>
</evidence>
<evidence type="ECO:0000313" key="11">
    <source>
        <dbReference type="EMBL" id="PKZ29876.1"/>
    </source>
</evidence>
<evidence type="ECO:0000256" key="4">
    <source>
        <dbReference type="ARBA" id="ARBA00022729"/>
    </source>
</evidence>
<dbReference type="GO" id="GO:0009279">
    <property type="term" value="C:cell outer membrane"/>
    <property type="evidence" value="ECO:0007669"/>
    <property type="project" value="UniProtKB-UniRule"/>
</dbReference>
<protein>
    <recommendedName>
        <fullName evidence="8">Outer membrane protein assembly factor BamA</fullName>
    </recommendedName>
</protein>
<dbReference type="GO" id="GO:0071709">
    <property type="term" value="P:membrane assembly"/>
    <property type="evidence" value="ECO:0007669"/>
    <property type="project" value="InterPro"/>
</dbReference>
<sequence>MKKTTYLALFLANLAFGATAIKSVNFEGLKQISPLVAQNISGLKIGDAITGYNTNKAITNLFNQGYFDDIYITENNGNLIVHVKEKPIISKLDIEGVVTNDRTAMEQIIGLKLGQAYDKVALSQVKERVRQFYEVKGYFDTVVETEEEFLDEDKSSLHLTVIVNRGEKITIKNVNLVGAKKLKYSDIRPAIANKQRETFGWMWGFDDGKLKTADLPNDPARIQNEYMKRGYLNATVSAPFVNTYMSNYTADLTYYITEGERFRVSEISIQAPQYLELDTEKIIKNLKLRSGKRFNADWIRRDITKLENLVADKGYAYVEVNPDLKPDNENNTVKINYIIKPHSQIYVRNVTISGNEKTADSVVRREMYLTEGELYNRTDLVDSKNSLRRTGYFDDVQITENVVNDNEIDLNIDVKEAPTGSITGGIGYGSGDGLLLSASVSEKNIFGSGISGYVSAEKSDDQLSGAIGFTNPRIYNSEYSLSGQIYARDWDWNDYDEKAYGASATIGRKLGRYTNAYLTYEIEKSKINGLNAYYKKAGYQNGNNLKSSLIPSIVFNNTDDYYLPRSGIIASASLDYSGLGGDIEYLKGNANFNWYFGMKDYIDWDLIFRYKAGAGYFFDDKNLPVNKKLFLGGMRSVRGYDGRSIPKKKICLDNTHCNYIETGGKQSFNNSFELSMPLIDRINMRFVTFFDYGMIGDDSWSESKRYSTGAGIEWRTPVGPLQLFWVKPLNKEDYDSTNSFEFTIGARF</sequence>
<dbReference type="InterPro" id="IPR000184">
    <property type="entry name" value="Bac_surfAg_D15"/>
</dbReference>
<evidence type="ECO:0000256" key="3">
    <source>
        <dbReference type="ARBA" id="ARBA00022692"/>
    </source>
</evidence>
<comment type="caution">
    <text evidence="11">The sequence shown here is derived from an EMBL/GenBank/DDBJ whole genome shotgun (WGS) entry which is preliminary data.</text>
</comment>
<keyword evidence="5" id="KW-0677">Repeat</keyword>
<evidence type="ECO:0000256" key="8">
    <source>
        <dbReference type="NCBIfam" id="TIGR03303"/>
    </source>
</evidence>
<feature type="domain" description="POTRA" evidence="10">
    <location>
        <begin position="262"/>
        <end position="342"/>
    </location>
</feature>
<dbReference type="Gene3D" id="3.10.20.310">
    <property type="entry name" value="membrane protein fhac"/>
    <property type="match status" value="5"/>
</dbReference>
<evidence type="ECO:0000259" key="10">
    <source>
        <dbReference type="PROSITE" id="PS51779"/>
    </source>
</evidence>
<evidence type="ECO:0000256" key="2">
    <source>
        <dbReference type="ARBA" id="ARBA00022452"/>
    </source>
</evidence>
<dbReference type="PROSITE" id="PS51779">
    <property type="entry name" value="POTRA"/>
    <property type="match status" value="3"/>
</dbReference>
<keyword evidence="7" id="KW-0998">Cell outer membrane</keyword>
<dbReference type="Pfam" id="PF07244">
    <property type="entry name" value="POTRA"/>
    <property type="match status" value="5"/>
</dbReference>
<dbReference type="NCBIfam" id="TIGR03303">
    <property type="entry name" value="OM_YaeT"/>
    <property type="match status" value="1"/>
</dbReference>
<dbReference type="Gene3D" id="2.40.160.50">
    <property type="entry name" value="membrane protein fhac: a member of the omp85/tpsb transporter family"/>
    <property type="match status" value="1"/>
</dbReference>
<keyword evidence="3" id="KW-0812">Transmembrane</keyword>
<dbReference type="InterPro" id="IPR023707">
    <property type="entry name" value="OM_assembly_BamA"/>
</dbReference>
<evidence type="ECO:0000256" key="5">
    <source>
        <dbReference type="ARBA" id="ARBA00022737"/>
    </source>
</evidence>
<comment type="subcellular location">
    <subcellularLocation>
        <location evidence="1">Membrane</location>
    </subcellularLocation>
</comment>
<dbReference type="PANTHER" id="PTHR12815">
    <property type="entry name" value="SORTING AND ASSEMBLY MACHINERY SAMM50 PROTEIN FAMILY MEMBER"/>
    <property type="match status" value="1"/>
</dbReference>
<dbReference type="Pfam" id="PF01103">
    <property type="entry name" value="Omp85"/>
    <property type="match status" value="1"/>
</dbReference>
<dbReference type="EMBL" id="PKHU01000001">
    <property type="protein sequence ID" value="PKZ29876.1"/>
    <property type="molecule type" value="Genomic_DNA"/>
</dbReference>
<dbReference type="PIRSF" id="PIRSF006076">
    <property type="entry name" value="OM_assembly_OMP85"/>
    <property type="match status" value="1"/>
</dbReference>
<dbReference type="InterPro" id="IPR034746">
    <property type="entry name" value="POTRA"/>
</dbReference>
<gene>
    <name evidence="11" type="primary">bamA</name>
    <name evidence="11" type="ORF">CYJ41_00080</name>
</gene>
<keyword evidence="4 9" id="KW-0732">Signal</keyword>
<proteinExistence type="inferred from homology"/>
<evidence type="ECO:0000256" key="7">
    <source>
        <dbReference type="ARBA" id="ARBA00023237"/>
    </source>
</evidence>
<organism evidence="11 12">
    <name type="scientific">Campylobacter ureolyticus</name>
    <dbReference type="NCBI Taxonomy" id="827"/>
    <lineage>
        <taxon>Bacteria</taxon>
        <taxon>Pseudomonadati</taxon>
        <taxon>Campylobacterota</taxon>
        <taxon>Epsilonproteobacteria</taxon>
        <taxon>Campylobacterales</taxon>
        <taxon>Campylobacteraceae</taxon>
        <taxon>Campylobacter</taxon>
    </lineage>
</organism>
<dbReference type="Proteomes" id="UP000234639">
    <property type="component" value="Unassembled WGS sequence"/>
</dbReference>
<feature type="domain" description="POTRA" evidence="10">
    <location>
        <begin position="345"/>
        <end position="417"/>
    </location>
</feature>
<name>A0A2I1NC04_9BACT</name>
<dbReference type="HAMAP" id="MF_01430">
    <property type="entry name" value="OM_assembly_BamA"/>
    <property type="match status" value="1"/>
</dbReference>
<feature type="chain" id="PRO_5039947023" description="Outer membrane protein assembly factor BamA" evidence="9">
    <location>
        <begin position="21"/>
        <end position="748"/>
    </location>
</feature>
<dbReference type="InterPro" id="IPR010827">
    <property type="entry name" value="BamA/TamA_POTRA"/>
</dbReference>
<dbReference type="AlphaFoldDB" id="A0A2I1NC04"/>
<keyword evidence="2" id="KW-1134">Transmembrane beta strand</keyword>
<evidence type="ECO:0000256" key="1">
    <source>
        <dbReference type="ARBA" id="ARBA00004370"/>
    </source>
</evidence>
<accession>A0A2I1NC04</accession>
<evidence type="ECO:0000256" key="6">
    <source>
        <dbReference type="ARBA" id="ARBA00023136"/>
    </source>
</evidence>
<evidence type="ECO:0000256" key="9">
    <source>
        <dbReference type="SAM" id="SignalP"/>
    </source>
</evidence>